<keyword evidence="4" id="KW-1185">Reference proteome</keyword>
<dbReference type="Proteomes" id="UP000015559">
    <property type="component" value="Chromosome"/>
</dbReference>
<dbReference type="EMBL" id="AP013066">
    <property type="protein sequence ID" value="BAN35922.1"/>
    <property type="molecule type" value="Genomic_DNA"/>
</dbReference>
<dbReference type="Pfam" id="PF00571">
    <property type="entry name" value="CBS"/>
    <property type="match status" value="1"/>
</dbReference>
<dbReference type="STRING" id="1163617.SCD_n02112"/>
<protein>
    <submittedName>
        <fullName evidence="3">Putative signal-transduction protein containing cAMP-binding and CBS domains</fullName>
    </submittedName>
</protein>
<gene>
    <name evidence="3" type="ORF">SCD_n02112</name>
</gene>
<dbReference type="eggNOG" id="COG3448">
    <property type="taxonomic scope" value="Bacteria"/>
</dbReference>
<accession>S6B5W7</accession>
<dbReference type="AlphaFoldDB" id="S6B5W7"/>
<evidence type="ECO:0000313" key="3">
    <source>
        <dbReference type="EMBL" id="BAN35922.1"/>
    </source>
</evidence>
<name>S6B5W7_SULDS</name>
<reference evidence="3 4" key="1">
    <citation type="journal article" date="2012" name="Appl. Environ. Microbiol.">
        <title>Draft genome sequence of a psychrotolerant sulfur-oxidizing bacterium, Sulfuricella denitrificans skB26, and proteomic insights into cold adaptation.</title>
        <authorList>
            <person name="Watanabe T."/>
            <person name="Kojima H."/>
            <person name="Fukui M."/>
        </authorList>
    </citation>
    <scope>NUCLEOTIDE SEQUENCE [LARGE SCALE GENOMIC DNA]</scope>
    <source>
        <strain evidence="4">skB26</strain>
    </source>
</reference>
<dbReference type="InterPro" id="IPR046342">
    <property type="entry name" value="CBS_dom_sf"/>
</dbReference>
<dbReference type="KEGG" id="sdr:SCD_n02112"/>
<evidence type="ECO:0000313" key="4">
    <source>
        <dbReference type="Proteomes" id="UP000015559"/>
    </source>
</evidence>
<dbReference type="Gene3D" id="3.10.580.10">
    <property type="entry name" value="CBS-domain"/>
    <property type="match status" value="1"/>
</dbReference>
<dbReference type="PROSITE" id="PS51371">
    <property type="entry name" value="CBS"/>
    <property type="match status" value="1"/>
</dbReference>
<dbReference type="InterPro" id="IPR000644">
    <property type="entry name" value="CBS_dom"/>
</dbReference>
<keyword evidence="1" id="KW-0129">CBS domain</keyword>
<dbReference type="OrthoDB" id="5295117at2"/>
<evidence type="ECO:0000256" key="1">
    <source>
        <dbReference type="PROSITE-ProRule" id="PRU00703"/>
    </source>
</evidence>
<dbReference type="SUPFAM" id="SSF54631">
    <property type="entry name" value="CBS-domain pair"/>
    <property type="match status" value="1"/>
</dbReference>
<organism evidence="3 4">
    <name type="scientific">Sulfuricella denitrificans (strain DSM 22764 / NBRC 105220 / skB26)</name>
    <dbReference type="NCBI Taxonomy" id="1163617"/>
    <lineage>
        <taxon>Bacteria</taxon>
        <taxon>Pseudomonadati</taxon>
        <taxon>Pseudomonadota</taxon>
        <taxon>Betaproteobacteria</taxon>
        <taxon>Nitrosomonadales</taxon>
        <taxon>Sulfuricellaceae</taxon>
        <taxon>Sulfuricella</taxon>
    </lineage>
</organism>
<proteinExistence type="predicted"/>
<sequence length="197" mass="21589">MVDFSPLPPSDLAQGATYYQPLQTSPAHVELRDPAVRVMTDLKAVMAVTIGPEKTVDAARERMVRHSVRLLLVIDDQETVLGLVTATDILGEKPVQFIEKSGCRREDVLVRNIMTPQEKLEVLCMKDVAAAKVGHIVATLKKCGRQHALVVDTEGPGHAQQVRGIFSTSQVSRLLGTEIQTLEIAQTFAEIQVQLAK</sequence>
<evidence type="ECO:0000259" key="2">
    <source>
        <dbReference type="PROSITE" id="PS51371"/>
    </source>
</evidence>
<feature type="domain" description="CBS" evidence="2">
    <location>
        <begin position="39"/>
        <end position="101"/>
    </location>
</feature>
<dbReference type="RefSeq" id="WP_009205118.1">
    <property type="nucleotide sequence ID" value="NC_022357.1"/>
</dbReference>
<dbReference type="CDD" id="cd04640">
    <property type="entry name" value="CBS_pair_proteobact"/>
    <property type="match status" value="1"/>
</dbReference>
<dbReference type="HOGENOM" id="CLU_111159_0_0_4"/>